<dbReference type="Proteomes" id="UP001230504">
    <property type="component" value="Unassembled WGS sequence"/>
</dbReference>
<keyword evidence="3" id="KW-0119">Carbohydrate metabolism</keyword>
<evidence type="ECO:0000256" key="2">
    <source>
        <dbReference type="ARBA" id="ARBA00022801"/>
    </source>
</evidence>
<dbReference type="Pfam" id="PF04616">
    <property type="entry name" value="Glyco_hydro_43"/>
    <property type="match status" value="1"/>
</dbReference>
<dbReference type="SUPFAM" id="SSF75005">
    <property type="entry name" value="Arabinanase/levansucrase/invertase"/>
    <property type="match status" value="1"/>
</dbReference>
<keyword evidence="9" id="KW-1185">Reference proteome</keyword>
<dbReference type="RefSeq" id="XP_060413737.1">
    <property type="nucleotide sequence ID" value="XM_060560081.1"/>
</dbReference>
<keyword evidence="7" id="KW-1133">Transmembrane helix</keyword>
<sequence length="441" mass="49919">MTSSGLVTGNRSPRRSMSAVHVTMEPKNRTVIKCWIRRLLPGLAYERWSILLERGCTDPQVALVGIHKFLLAKTNLPQTLANEQLFIPPLDLIASHDTFFWGSVFFLFAMAVLLTSAIFTADPAAHVFNDRVYVYPSHDRENNFSLSDDGSDKYDMADYHIFSTSSLNPYDPATDHGVALSVPDIPWVSRQLWAPDVAFQNDKYYLYFPARNKESDLFQIGVAVSEKPEGPFTPDPEPIPGSFSIDPAVFFDDDGQGYMFFGGLWGGELQCYQKDNKYDASWAGNQSPNGTGVYALGPRVAKINSSDMHHFDGEPQELQILDPETKKPLLADDEDRRFFEAPWMHKKGDTYYFSYSTGTTHYLVYATSKSPLGPFTYAGRILEPVVGWTTHHSIIEYKGQWWLFFHDASLSNGTDYLRSVKFEPIFYDKDGKLTIVKPETK</sequence>
<proteinExistence type="inferred from homology"/>
<dbReference type="PANTHER" id="PTHR43772:SF2">
    <property type="entry name" value="PUTATIVE (AFU_ORTHOLOGUE AFUA_2G04480)-RELATED"/>
    <property type="match status" value="1"/>
</dbReference>
<feature type="site" description="Important for catalytic activity, responsible for pKa modulation of the active site Glu and correct orientation of both the proton donor and substrate" evidence="5">
    <location>
        <position position="246"/>
    </location>
</feature>
<dbReference type="CDD" id="cd18619">
    <property type="entry name" value="GH43_CoXyl43_like"/>
    <property type="match status" value="1"/>
</dbReference>
<comment type="caution">
    <text evidence="8">The sequence shown here is derived from an EMBL/GenBank/DDBJ whole genome shotgun (WGS) entry which is preliminary data.</text>
</comment>
<dbReference type="AlphaFoldDB" id="A0AAD8V5F8"/>
<dbReference type="Gene3D" id="2.115.10.20">
    <property type="entry name" value="Glycosyl hydrolase domain, family 43"/>
    <property type="match status" value="1"/>
</dbReference>
<name>A0AAD8V5F8_9PEZI</name>
<keyword evidence="7" id="KW-0812">Transmembrane</keyword>
<evidence type="ECO:0000256" key="3">
    <source>
        <dbReference type="ARBA" id="ARBA00023277"/>
    </source>
</evidence>
<keyword evidence="7" id="KW-0472">Membrane</keyword>
<evidence type="ECO:0000256" key="4">
    <source>
        <dbReference type="ARBA" id="ARBA00023295"/>
    </source>
</evidence>
<protein>
    <submittedName>
        <fullName evidence="8">Glycosyl hydrolase</fullName>
    </submittedName>
</protein>
<organism evidence="8 9">
    <name type="scientific">Colletotrichum navitas</name>
    <dbReference type="NCBI Taxonomy" id="681940"/>
    <lineage>
        <taxon>Eukaryota</taxon>
        <taxon>Fungi</taxon>
        <taxon>Dikarya</taxon>
        <taxon>Ascomycota</taxon>
        <taxon>Pezizomycotina</taxon>
        <taxon>Sordariomycetes</taxon>
        <taxon>Hypocreomycetidae</taxon>
        <taxon>Glomerellales</taxon>
        <taxon>Glomerellaceae</taxon>
        <taxon>Colletotrichum</taxon>
        <taxon>Colletotrichum graminicola species complex</taxon>
    </lineage>
</organism>
<evidence type="ECO:0000313" key="8">
    <source>
        <dbReference type="EMBL" id="KAK1590239.1"/>
    </source>
</evidence>
<dbReference type="InterPro" id="IPR006710">
    <property type="entry name" value="Glyco_hydro_43"/>
</dbReference>
<dbReference type="InterPro" id="IPR023296">
    <property type="entry name" value="Glyco_hydro_beta-prop_sf"/>
</dbReference>
<dbReference type="PANTHER" id="PTHR43772">
    <property type="entry name" value="ENDO-1,4-BETA-XYLANASE"/>
    <property type="match status" value="1"/>
</dbReference>
<feature type="transmembrane region" description="Helical" evidence="7">
    <location>
        <begin position="99"/>
        <end position="121"/>
    </location>
</feature>
<dbReference type="GO" id="GO:0004553">
    <property type="term" value="F:hydrolase activity, hydrolyzing O-glycosyl compounds"/>
    <property type="evidence" value="ECO:0007669"/>
    <property type="project" value="InterPro"/>
</dbReference>
<reference evidence="8" key="1">
    <citation type="submission" date="2021-06" db="EMBL/GenBank/DDBJ databases">
        <title>Comparative genomics, transcriptomics and evolutionary studies reveal genomic signatures of adaptation to plant cell wall in hemibiotrophic fungi.</title>
        <authorList>
            <consortium name="DOE Joint Genome Institute"/>
            <person name="Baroncelli R."/>
            <person name="Diaz J.F."/>
            <person name="Benocci T."/>
            <person name="Peng M."/>
            <person name="Battaglia E."/>
            <person name="Haridas S."/>
            <person name="Andreopoulos W."/>
            <person name="Labutti K."/>
            <person name="Pangilinan J."/>
            <person name="Floch G.L."/>
            <person name="Makela M.R."/>
            <person name="Henrissat B."/>
            <person name="Grigoriev I.V."/>
            <person name="Crouch J.A."/>
            <person name="De Vries R.P."/>
            <person name="Sukno S.A."/>
            <person name="Thon M.R."/>
        </authorList>
    </citation>
    <scope>NUCLEOTIDE SEQUENCE</scope>
    <source>
        <strain evidence="8">CBS 125086</strain>
    </source>
</reference>
<evidence type="ECO:0000313" key="9">
    <source>
        <dbReference type="Proteomes" id="UP001230504"/>
    </source>
</evidence>
<accession>A0AAD8V5F8</accession>
<evidence type="ECO:0000256" key="7">
    <source>
        <dbReference type="SAM" id="Phobius"/>
    </source>
</evidence>
<dbReference type="GO" id="GO:0005975">
    <property type="term" value="P:carbohydrate metabolic process"/>
    <property type="evidence" value="ECO:0007669"/>
    <property type="project" value="InterPro"/>
</dbReference>
<dbReference type="GeneID" id="85444321"/>
<evidence type="ECO:0000256" key="1">
    <source>
        <dbReference type="ARBA" id="ARBA00009865"/>
    </source>
</evidence>
<evidence type="ECO:0000256" key="6">
    <source>
        <dbReference type="RuleBase" id="RU361187"/>
    </source>
</evidence>
<keyword evidence="4 6" id="KW-0326">Glycosidase</keyword>
<keyword evidence="2 6" id="KW-0378">Hydrolase</keyword>
<dbReference type="EMBL" id="JAHLJV010000033">
    <property type="protein sequence ID" value="KAK1590239.1"/>
    <property type="molecule type" value="Genomic_DNA"/>
</dbReference>
<comment type="similarity">
    <text evidence="1 6">Belongs to the glycosyl hydrolase 43 family.</text>
</comment>
<dbReference type="InterPro" id="IPR052176">
    <property type="entry name" value="Glycosyl_Hydrlase_43_Enz"/>
</dbReference>
<evidence type="ECO:0000256" key="5">
    <source>
        <dbReference type="PIRSR" id="PIRSR606710-2"/>
    </source>
</evidence>
<gene>
    <name evidence="8" type="ORF">LY79DRAFT_580174</name>
</gene>